<evidence type="ECO:0000313" key="1">
    <source>
        <dbReference type="EMBL" id="DAA04311.1"/>
    </source>
</evidence>
<gene>
    <name evidence="1" type="ORF">HDC15393</name>
</gene>
<proteinExistence type="predicted"/>
<reference evidence="1" key="1">
    <citation type="journal article" date="2003" name="Genome Biol.">
        <title>An integrated gene annotation and transcriptional profiling approach towards the full gene content of the Drosophila genome.</title>
        <authorList>
            <person name="Hild M."/>
            <person name="Beckmann B."/>
            <person name="Haas S.A."/>
            <person name="Koch B."/>
            <person name="Solovyev V."/>
            <person name="Busold C."/>
            <person name="Fellenberg K."/>
            <person name="Boutros M."/>
            <person name="Vingron M."/>
            <person name="Sauer F."/>
            <person name="Hoheisel J.D."/>
            <person name="Paro R."/>
        </authorList>
    </citation>
    <scope>NUCLEOTIDE SEQUENCE</scope>
</reference>
<name>Q6IJB0_DROME</name>
<organism evidence="1">
    <name type="scientific">Drosophila melanogaster</name>
    <name type="common">Fruit fly</name>
    <dbReference type="NCBI Taxonomy" id="7227"/>
    <lineage>
        <taxon>Eukaryota</taxon>
        <taxon>Metazoa</taxon>
        <taxon>Ecdysozoa</taxon>
        <taxon>Arthropoda</taxon>
        <taxon>Hexapoda</taxon>
        <taxon>Insecta</taxon>
        <taxon>Pterygota</taxon>
        <taxon>Neoptera</taxon>
        <taxon>Endopterygota</taxon>
        <taxon>Diptera</taxon>
        <taxon>Brachycera</taxon>
        <taxon>Muscomorpha</taxon>
        <taxon>Ephydroidea</taxon>
        <taxon>Drosophilidae</taxon>
        <taxon>Drosophila</taxon>
        <taxon>Sophophora</taxon>
    </lineage>
</organism>
<dbReference type="AlphaFoldDB" id="Q6IJB0"/>
<dbReference type="EMBL" id="BK002806">
    <property type="protein sequence ID" value="DAA04311.1"/>
    <property type="molecule type" value="Genomic_DNA"/>
</dbReference>
<accession>Q6IJB0</accession>
<protein>
    <submittedName>
        <fullName evidence="1">HDC15393</fullName>
    </submittedName>
</protein>
<sequence>MNYDAAVEIGKGSTQTHSLANAPAHIYRQLFLPKSLPKYEIGERGGQDLDSFD</sequence>